<organism evidence="2 3">
    <name type="scientific">Dreissena polymorpha</name>
    <name type="common">Zebra mussel</name>
    <name type="synonym">Mytilus polymorpha</name>
    <dbReference type="NCBI Taxonomy" id="45954"/>
    <lineage>
        <taxon>Eukaryota</taxon>
        <taxon>Metazoa</taxon>
        <taxon>Spiralia</taxon>
        <taxon>Lophotrochozoa</taxon>
        <taxon>Mollusca</taxon>
        <taxon>Bivalvia</taxon>
        <taxon>Autobranchia</taxon>
        <taxon>Heteroconchia</taxon>
        <taxon>Euheterodonta</taxon>
        <taxon>Imparidentia</taxon>
        <taxon>Neoheterodontei</taxon>
        <taxon>Myida</taxon>
        <taxon>Dreissenoidea</taxon>
        <taxon>Dreissenidae</taxon>
        <taxon>Dreissena</taxon>
    </lineage>
</organism>
<feature type="region of interest" description="Disordered" evidence="1">
    <location>
        <begin position="165"/>
        <end position="189"/>
    </location>
</feature>
<evidence type="ECO:0000313" key="3">
    <source>
        <dbReference type="Proteomes" id="UP000828390"/>
    </source>
</evidence>
<gene>
    <name evidence="2" type="ORF">DPMN_012929</name>
</gene>
<feature type="compositionally biased region" description="Basic and acidic residues" evidence="1">
    <location>
        <begin position="625"/>
        <end position="638"/>
    </location>
</feature>
<feature type="non-terminal residue" evidence="2">
    <location>
        <position position="1062"/>
    </location>
</feature>
<feature type="region of interest" description="Disordered" evidence="1">
    <location>
        <begin position="502"/>
        <end position="559"/>
    </location>
</feature>
<feature type="compositionally biased region" description="Polar residues" evidence="1">
    <location>
        <begin position="542"/>
        <end position="559"/>
    </location>
</feature>
<evidence type="ECO:0000256" key="1">
    <source>
        <dbReference type="SAM" id="MobiDB-lite"/>
    </source>
</evidence>
<reference evidence="2" key="1">
    <citation type="journal article" date="2019" name="bioRxiv">
        <title>The Genome of the Zebra Mussel, Dreissena polymorpha: A Resource for Invasive Species Research.</title>
        <authorList>
            <person name="McCartney M.A."/>
            <person name="Auch B."/>
            <person name="Kono T."/>
            <person name="Mallez S."/>
            <person name="Zhang Y."/>
            <person name="Obille A."/>
            <person name="Becker A."/>
            <person name="Abrahante J.E."/>
            <person name="Garbe J."/>
            <person name="Badalamenti J.P."/>
            <person name="Herman A."/>
            <person name="Mangelson H."/>
            <person name="Liachko I."/>
            <person name="Sullivan S."/>
            <person name="Sone E.D."/>
            <person name="Koren S."/>
            <person name="Silverstein K.A.T."/>
            <person name="Beckman K.B."/>
            <person name="Gohl D.M."/>
        </authorList>
    </citation>
    <scope>NUCLEOTIDE SEQUENCE</scope>
    <source>
        <strain evidence="2">Duluth1</strain>
        <tissue evidence="2">Whole animal</tissue>
    </source>
</reference>
<dbReference type="EMBL" id="JAIWYP010000001">
    <property type="protein sequence ID" value="KAH3888886.1"/>
    <property type="molecule type" value="Genomic_DNA"/>
</dbReference>
<sequence>MDKADYVNDSASVVTDTTVDSDVTRQASPKLLNNLKGLMNTPGRCSTSKDAYTQSTATSPLIPFQVCNTKAMDQYTDSSSEMSEPLIPLISQRAANIILSGCPAISTHVVQTNCQEEQFEESQSLLPQEPSKTPGHERQYFSSISTQNPSNQVLFLKGLKLSQSTGSSQAADSSGSKSKSNKCLKENKEKNSTNNNCFYQKHSFEQKSKPKYKTKTSDVQYFNKKGNPECNNETEVGFYSSQRSTGATVDQAEHIDRLQSRLERLVDTLDKVPRKQMLVIEASVSQCISSLQKNIHGKLQKVESYAQNAVLIKRLICTIQTSLMRITELHKKEKSSLSQCMSQQEPSLTQISTRCSINEPGQGALDDLGKRQGRVLEQLKRQKVLVDILKSHKSSLTKTRCAKTRQVDDGKNTKSKETNKHMSATLAGPSCGNQMPTIGAIKLVQCESSKKDAFNITDPDFNEEEVNAVPSDIYTRKKMVMNSSQDVTIIPDTQETMRTSCKDMFSQDCSTQRDSKQNEHSGSSRSKKILSRNQESNDDGNVITQNASSDIDNNITTGFSQLDKNETQVSVAEIREDQSSLMEDVNDMSVEQDLFSPDLTDNEYECPMNKKDKVAVNKVSPKKNNLKDSGKEKRKLSQEEVDTSVKKIKHAIDTDKLDTHSQSNSRSEMLWLTMLRYNTSTVAHSLSSSKQAVVPRPGSESTTNVNTATLVCESKADKDHCLKNLNLPSSLDRLSESSTRKEIKQTEDYERYPMDEIDNKLHKTVNNSLSVNSGNSSLEIKGGNNSLIVNSRDISPHSTMALQSPEANNRNNVSVTMETMMSPQSHTLPGETWENLSPTCTSMSSDVFVVKTRDLAQRFRQRNELVKHSQAMQPSKDGVNSNVVKLQPSKGGIHFNVAQLQPSKASNVIISTVHQVESLKGKMIESSNKDNCTITDAIDAVIQKSRTLANNVESNMSTFDGFTKPNLPDHTLSAGVYTDVRKSLVNTGIESLPSLTKMIKYGLLIPGKNVLSVLIKDKVHKASLTAAGKIQTPDGLVYSNSSQWLSTLSEGASIKKKKAYQR</sequence>
<comment type="caution">
    <text evidence="2">The sequence shown here is derived from an EMBL/GenBank/DDBJ whole genome shotgun (WGS) entry which is preliminary data.</text>
</comment>
<feature type="region of interest" description="Disordered" evidence="1">
    <location>
        <begin position="404"/>
        <end position="431"/>
    </location>
</feature>
<proteinExistence type="predicted"/>
<protein>
    <submittedName>
        <fullName evidence="2">Uncharacterized protein</fullName>
    </submittedName>
</protein>
<evidence type="ECO:0000313" key="2">
    <source>
        <dbReference type="EMBL" id="KAH3888886.1"/>
    </source>
</evidence>
<feature type="region of interest" description="Disordered" evidence="1">
    <location>
        <begin position="120"/>
        <end position="144"/>
    </location>
</feature>
<accession>A0A9D4S1W8</accession>
<dbReference type="Proteomes" id="UP000828390">
    <property type="component" value="Unassembled WGS sequence"/>
</dbReference>
<dbReference type="AlphaFoldDB" id="A0A9D4S1W8"/>
<reference evidence="2" key="2">
    <citation type="submission" date="2020-11" db="EMBL/GenBank/DDBJ databases">
        <authorList>
            <person name="McCartney M.A."/>
            <person name="Auch B."/>
            <person name="Kono T."/>
            <person name="Mallez S."/>
            <person name="Becker A."/>
            <person name="Gohl D.M."/>
            <person name="Silverstein K.A.T."/>
            <person name="Koren S."/>
            <person name="Bechman K.B."/>
            <person name="Herman A."/>
            <person name="Abrahante J.E."/>
            <person name="Garbe J."/>
        </authorList>
    </citation>
    <scope>NUCLEOTIDE SEQUENCE</scope>
    <source>
        <strain evidence="2">Duluth1</strain>
        <tissue evidence="2">Whole animal</tissue>
    </source>
</reference>
<feature type="compositionally biased region" description="Low complexity" evidence="1">
    <location>
        <begin position="165"/>
        <end position="178"/>
    </location>
</feature>
<keyword evidence="3" id="KW-1185">Reference proteome</keyword>
<feature type="compositionally biased region" description="Basic and acidic residues" evidence="1">
    <location>
        <begin position="405"/>
        <end position="420"/>
    </location>
</feature>
<name>A0A9D4S1W8_DREPO</name>
<feature type="region of interest" description="Disordered" evidence="1">
    <location>
        <begin position="598"/>
        <end position="642"/>
    </location>
</feature>